<dbReference type="PANTHER" id="PTHR34467">
    <property type="entry name" value="TRANSMEMBRANE PROTEIN"/>
    <property type="match status" value="1"/>
</dbReference>
<accession>A0AAQ3K749</accession>
<evidence type="ECO:0000313" key="1">
    <source>
        <dbReference type="EMBL" id="WOL03160.1"/>
    </source>
</evidence>
<dbReference type="EMBL" id="CP136893">
    <property type="protein sequence ID" value="WOL03160.1"/>
    <property type="molecule type" value="Genomic_DNA"/>
</dbReference>
<dbReference type="Proteomes" id="UP001327560">
    <property type="component" value="Chromosome 4"/>
</dbReference>
<dbReference type="PANTHER" id="PTHR34467:SF1">
    <property type="entry name" value="OS05G0542300 PROTEIN"/>
    <property type="match status" value="1"/>
</dbReference>
<keyword evidence="2" id="KW-1185">Reference proteome</keyword>
<reference evidence="1 2" key="1">
    <citation type="submission" date="2023-10" db="EMBL/GenBank/DDBJ databases">
        <title>Chromosome-scale genome assembly provides insights into flower coloration mechanisms of Canna indica.</title>
        <authorList>
            <person name="Li C."/>
        </authorList>
    </citation>
    <scope>NUCLEOTIDE SEQUENCE [LARGE SCALE GENOMIC DNA]</scope>
    <source>
        <tissue evidence="1">Flower</tissue>
    </source>
</reference>
<gene>
    <name evidence="1" type="ORF">Cni_G11880</name>
</gene>
<organism evidence="1 2">
    <name type="scientific">Canna indica</name>
    <name type="common">Indian-shot</name>
    <dbReference type="NCBI Taxonomy" id="4628"/>
    <lineage>
        <taxon>Eukaryota</taxon>
        <taxon>Viridiplantae</taxon>
        <taxon>Streptophyta</taxon>
        <taxon>Embryophyta</taxon>
        <taxon>Tracheophyta</taxon>
        <taxon>Spermatophyta</taxon>
        <taxon>Magnoliopsida</taxon>
        <taxon>Liliopsida</taxon>
        <taxon>Zingiberales</taxon>
        <taxon>Cannaceae</taxon>
        <taxon>Canna</taxon>
    </lineage>
</organism>
<name>A0AAQ3K749_9LILI</name>
<proteinExistence type="predicted"/>
<protein>
    <submittedName>
        <fullName evidence="1">Uncharacterized protein</fullName>
    </submittedName>
</protein>
<evidence type="ECO:0000313" key="2">
    <source>
        <dbReference type="Proteomes" id="UP001327560"/>
    </source>
</evidence>
<dbReference type="AlphaFoldDB" id="A0AAQ3K749"/>
<sequence>MNGGRYCIPRLVLQPLLYHKRRVLASRSTAILLPKTAATAPPTMAGTEKHYLIFILLIIFFQISSGHTELVEDATEPPNPPYLLSKTQARRTLAEFILDYDYGGHNIKHEYMKGKPGVGSKNP</sequence>